<dbReference type="KEGG" id="pnl:PNK_1494"/>
<dbReference type="InParanoid" id="A0A0U5ESA3"/>
<dbReference type="InterPro" id="IPR029058">
    <property type="entry name" value="AB_hydrolase_fold"/>
</dbReference>
<feature type="active site" description="Charge relay system" evidence="2">
    <location>
        <position position="286"/>
    </location>
</feature>
<feature type="active site" description="Charge relay system" evidence="2">
    <location>
        <position position="259"/>
    </location>
</feature>
<dbReference type="AlphaFoldDB" id="A0A0U5ESA3"/>
<accession>A0A0U5ESA3</accession>
<dbReference type="Proteomes" id="UP000069902">
    <property type="component" value="Chromosome cPNK"/>
</dbReference>
<protein>
    <submittedName>
        <fullName evidence="4">Putative hydrolase</fullName>
    </submittedName>
</protein>
<sequence length="317" mass="35610">MIDQLSFVPLPGFSSPHVQTILGTFNRTGKAPPSTQLHVSLEDGDSLCCELSTPSSWTNTQKTIVMIHGLGGSHNSSYMIRLSRKFYQIGYRVLRINLRGCGSGKHLARLPYHGGVSHDVRRVIQAIKKQTPLSPLILIGFSLGGNIALKLAGESKDHQDSLVDHTIAVCPPIDLTRTLQMISHSSNRFYHNYYLKQLRPIAKQWIPGKLMASMYEFDNHVTAQAWGFKDADDYYQQASSCFLLPDMQASCQILFAMDDPFIDYKSVLERPLSPSIKVSLSQYGGHMGFVGWSGRKHSYFWLDHLLHKWIAATKCEP</sequence>
<feature type="active site" description="Charge relay system" evidence="2">
    <location>
        <position position="142"/>
    </location>
</feature>
<dbReference type="InterPro" id="IPR050960">
    <property type="entry name" value="AB_hydrolase_4_sf"/>
</dbReference>
<dbReference type="PIRSF" id="PIRSF005211">
    <property type="entry name" value="Ab_hydro_YheT"/>
    <property type="match status" value="1"/>
</dbReference>
<dbReference type="PANTHER" id="PTHR10794">
    <property type="entry name" value="ABHYDROLASE DOMAIN-CONTAINING PROTEIN"/>
    <property type="match status" value="1"/>
</dbReference>
<evidence type="ECO:0000313" key="5">
    <source>
        <dbReference type="Proteomes" id="UP000069902"/>
    </source>
</evidence>
<dbReference type="InterPro" id="IPR000073">
    <property type="entry name" value="AB_hydrolase_1"/>
</dbReference>
<dbReference type="InterPro" id="IPR012020">
    <property type="entry name" value="ABHD4"/>
</dbReference>
<evidence type="ECO:0000259" key="3">
    <source>
        <dbReference type="Pfam" id="PF00561"/>
    </source>
</evidence>
<evidence type="ECO:0000256" key="2">
    <source>
        <dbReference type="PIRSR" id="PIRSR005211-1"/>
    </source>
</evidence>
<dbReference type="RefSeq" id="WP_059061252.1">
    <property type="nucleotide sequence ID" value="NZ_LN879502.1"/>
</dbReference>
<gene>
    <name evidence="4" type="ORF">PNK_1494</name>
</gene>
<feature type="domain" description="AB hydrolase-1" evidence="3">
    <location>
        <begin position="63"/>
        <end position="205"/>
    </location>
</feature>
<keyword evidence="4" id="KW-0378">Hydrolase</keyword>
<name>A0A0U5ESA3_9BACT</name>
<dbReference type="PATRIC" id="fig|389348.3.peg.1677"/>
<proteinExistence type="inferred from homology"/>
<dbReference type="STRING" id="389348.PNK_1494"/>
<dbReference type="SUPFAM" id="SSF53474">
    <property type="entry name" value="alpha/beta-Hydrolases"/>
    <property type="match status" value="1"/>
</dbReference>
<dbReference type="FunCoup" id="A0A0U5ESA3">
    <property type="interactions" value="168"/>
</dbReference>
<dbReference type="Pfam" id="PF00561">
    <property type="entry name" value="Abhydrolase_1"/>
    <property type="match status" value="1"/>
</dbReference>
<dbReference type="EMBL" id="LN879502">
    <property type="protein sequence ID" value="CUI17104.1"/>
    <property type="molecule type" value="Genomic_DNA"/>
</dbReference>
<organism evidence="4 5">
    <name type="scientific">Candidatus Protochlamydia naegleriophila</name>
    <dbReference type="NCBI Taxonomy" id="389348"/>
    <lineage>
        <taxon>Bacteria</taxon>
        <taxon>Pseudomonadati</taxon>
        <taxon>Chlamydiota</taxon>
        <taxon>Chlamydiia</taxon>
        <taxon>Parachlamydiales</taxon>
        <taxon>Parachlamydiaceae</taxon>
        <taxon>Candidatus Protochlamydia</taxon>
    </lineage>
</organism>
<dbReference type="GO" id="GO:0047372">
    <property type="term" value="F:monoacylglycerol lipase activity"/>
    <property type="evidence" value="ECO:0007669"/>
    <property type="project" value="TreeGrafter"/>
</dbReference>
<evidence type="ECO:0000313" key="4">
    <source>
        <dbReference type="EMBL" id="CUI17104.1"/>
    </source>
</evidence>
<reference evidence="5" key="1">
    <citation type="submission" date="2015-09" db="EMBL/GenBank/DDBJ databases">
        <authorList>
            <person name="Bertelli C."/>
        </authorList>
    </citation>
    <scope>NUCLEOTIDE SEQUENCE [LARGE SCALE GENOMIC DNA]</scope>
    <source>
        <strain evidence="5">KNic</strain>
    </source>
</reference>
<keyword evidence="5" id="KW-1185">Reference proteome</keyword>
<comment type="similarity">
    <text evidence="1">Belongs to the AB hydrolase superfamily. AB hydrolase 4 family.</text>
</comment>
<dbReference type="Gene3D" id="3.40.50.1820">
    <property type="entry name" value="alpha/beta hydrolase"/>
    <property type="match status" value="1"/>
</dbReference>
<dbReference type="PANTHER" id="PTHR10794:SF94">
    <property type="entry name" value="ESTERASE YHET-RELATED"/>
    <property type="match status" value="1"/>
</dbReference>
<dbReference type="GO" id="GO:0034338">
    <property type="term" value="F:short-chain carboxylesterase activity"/>
    <property type="evidence" value="ECO:0007669"/>
    <property type="project" value="TreeGrafter"/>
</dbReference>
<evidence type="ECO:0000256" key="1">
    <source>
        <dbReference type="ARBA" id="ARBA00010884"/>
    </source>
</evidence>